<comment type="subunit">
    <text evidence="7">Binds to RNA polymerase II.</text>
</comment>
<keyword evidence="2 7" id="KW-0963">Cytoplasm</keyword>
<dbReference type="PANTHER" id="PTHR21231">
    <property type="entry name" value="XPA-BINDING PROTEIN 1-RELATED"/>
    <property type="match status" value="1"/>
</dbReference>
<dbReference type="PANTHER" id="PTHR21231:SF8">
    <property type="entry name" value="GPN-LOOP GTPASE 1"/>
    <property type="match status" value="1"/>
</dbReference>
<dbReference type="CDD" id="cd17870">
    <property type="entry name" value="GPN1"/>
    <property type="match status" value="1"/>
</dbReference>
<dbReference type="Proteomes" id="UP000320333">
    <property type="component" value="Unassembled WGS sequence"/>
</dbReference>
<dbReference type="PRINTS" id="PR00449">
    <property type="entry name" value="RASTRNSFRMNG"/>
</dbReference>
<feature type="region of interest" description="Disordered" evidence="8">
    <location>
        <begin position="311"/>
        <end position="359"/>
    </location>
</feature>
<dbReference type="OrthoDB" id="243313at2759"/>
<keyword evidence="10" id="KW-1185">Reference proteome</keyword>
<evidence type="ECO:0000313" key="10">
    <source>
        <dbReference type="Proteomes" id="UP000320333"/>
    </source>
</evidence>
<dbReference type="FunFam" id="3.40.50.300:FF:000579">
    <property type="entry name" value="GPN-loop GTPase"/>
    <property type="match status" value="1"/>
</dbReference>
<dbReference type="EMBL" id="QEAP01000019">
    <property type="protein sequence ID" value="TPX77502.1"/>
    <property type="molecule type" value="Genomic_DNA"/>
</dbReference>
<evidence type="ECO:0000313" key="9">
    <source>
        <dbReference type="EMBL" id="TPX77502.1"/>
    </source>
</evidence>
<evidence type="ECO:0000256" key="5">
    <source>
        <dbReference type="ARBA" id="ARBA00022801"/>
    </source>
</evidence>
<keyword evidence="3" id="KW-0597">Phosphoprotein</keyword>
<dbReference type="GO" id="GO:0003924">
    <property type="term" value="F:GTPase activity"/>
    <property type="evidence" value="ECO:0007669"/>
    <property type="project" value="InterPro"/>
</dbReference>
<dbReference type="GO" id="GO:0005737">
    <property type="term" value="C:cytoplasm"/>
    <property type="evidence" value="ECO:0007669"/>
    <property type="project" value="UniProtKB-SubCell"/>
</dbReference>
<dbReference type="SUPFAM" id="SSF52540">
    <property type="entry name" value="P-loop containing nucleoside triphosphate hydrolases"/>
    <property type="match status" value="1"/>
</dbReference>
<proteinExistence type="inferred from homology"/>
<dbReference type="STRING" id="246404.A0A507FMM5"/>
<name>A0A507FMM5_9FUNG</name>
<keyword evidence="4 7" id="KW-0547">Nucleotide-binding</keyword>
<dbReference type="InterPro" id="IPR027417">
    <property type="entry name" value="P-loop_NTPase"/>
</dbReference>
<dbReference type="GO" id="GO:0005634">
    <property type="term" value="C:nucleus"/>
    <property type="evidence" value="ECO:0007669"/>
    <property type="project" value="UniProtKB-SubCell"/>
</dbReference>
<sequence length="371" mass="40812">MATQQEQAYSSLENAAMPLPQSLKDAPKTEKEPAVILCIGMAGSGKSTFMQRLTASIHSAKKTPYVVNLDPAVGKLPFGCNIDIQDVVNYKQVMKQYGLGPNGGIITSLNLFTTKFDQVLDLIGKRSKELDYVVFDTPGQIEIFTWSASGQIITDTLATLHPTVLAYIIDTPRSSSPATFISNMMYALSILYKTKLPMILVFNKCDVVDASFAREWMTDFESFQEAVRGDEESGYMGSLVGSMGLVLEEFYNALKVVSVSAVTGAGMDDFFTAVDEAVSEYKTDYRPAMEKKIFDKKEALKKSREENLSKLMKDMEVGGGAGSKKDTSTDDFYDDDGADDDDEFNVSLEDRSTNSAGEEASFKRFLEKAAK</sequence>
<keyword evidence="5 7" id="KW-0378">Hydrolase</keyword>
<evidence type="ECO:0000256" key="3">
    <source>
        <dbReference type="ARBA" id="ARBA00022553"/>
    </source>
</evidence>
<evidence type="ECO:0000256" key="1">
    <source>
        <dbReference type="ARBA" id="ARBA00005290"/>
    </source>
</evidence>
<dbReference type="EC" id="3.6.5.-" evidence="7"/>
<comment type="function">
    <text evidence="7">Small GTPase required for proper nuclear import of RNA polymerase II (RNAPII). May act at an RNAP assembly step prior to nuclear import.</text>
</comment>
<comment type="caution">
    <text evidence="9">The sequence shown here is derived from an EMBL/GenBank/DDBJ whole genome shotgun (WGS) entry which is preliminary data.</text>
</comment>
<comment type="subcellular location">
    <subcellularLocation>
        <location evidence="7">Cytoplasm</location>
    </subcellularLocation>
    <subcellularLocation>
        <location evidence="7">Nucleus</location>
    </subcellularLocation>
</comment>
<dbReference type="Gene3D" id="3.40.50.300">
    <property type="entry name" value="P-loop containing nucleotide triphosphate hydrolases"/>
    <property type="match status" value="1"/>
</dbReference>
<evidence type="ECO:0000256" key="7">
    <source>
        <dbReference type="RuleBase" id="RU365059"/>
    </source>
</evidence>
<keyword evidence="6 7" id="KW-0342">GTP-binding</keyword>
<feature type="compositionally biased region" description="Acidic residues" evidence="8">
    <location>
        <begin position="329"/>
        <end position="344"/>
    </location>
</feature>
<dbReference type="InterPro" id="IPR030230">
    <property type="entry name" value="Gpn1/Npa3/XAB1"/>
</dbReference>
<accession>A0A507FMM5</accession>
<evidence type="ECO:0000256" key="6">
    <source>
        <dbReference type="ARBA" id="ARBA00023134"/>
    </source>
</evidence>
<organism evidence="9 10">
    <name type="scientific">Chytriomyces confervae</name>
    <dbReference type="NCBI Taxonomy" id="246404"/>
    <lineage>
        <taxon>Eukaryota</taxon>
        <taxon>Fungi</taxon>
        <taxon>Fungi incertae sedis</taxon>
        <taxon>Chytridiomycota</taxon>
        <taxon>Chytridiomycota incertae sedis</taxon>
        <taxon>Chytridiomycetes</taxon>
        <taxon>Chytridiales</taxon>
        <taxon>Chytriomycetaceae</taxon>
        <taxon>Chytriomyces</taxon>
    </lineage>
</organism>
<dbReference type="Pfam" id="PF03029">
    <property type="entry name" value="ATP_bind_1"/>
    <property type="match status" value="1"/>
</dbReference>
<dbReference type="AlphaFoldDB" id="A0A507FMM5"/>
<reference evidence="9 10" key="1">
    <citation type="journal article" date="2019" name="Sci. Rep.">
        <title>Comparative genomics of chytrid fungi reveal insights into the obligate biotrophic and pathogenic lifestyle of Synchytrium endobioticum.</title>
        <authorList>
            <person name="van de Vossenberg B.T.L.H."/>
            <person name="Warris S."/>
            <person name="Nguyen H.D.T."/>
            <person name="van Gent-Pelzer M.P.E."/>
            <person name="Joly D.L."/>
            <person name="van de Geest H.C."/>
            <person name="Bonants P.J.M."/>
            <person name="Smith D.S."/>
            <person name="Levesque C.A."/>
            <person name="van der Lee T.A.J."/>
        </authorList>
    </citation>
    <scope>NUCLEOTIDE SEQUENCE [LARGE SCALE GENOMIC DNA]</scope>
    <source>
        <strain evidence="9 10">CBS 675.73</strain>
    </source>
</reference>
<evidence type="ECO:0000256" key="2">
    <source>
        <dbReference type="ARBA" id="ARBA00022490"/>
    </source>
</evidence>
<evidence type="ECO:0000256" key="4">
    <source>
        <dbReference type="ARBA" id="ARBA00022741"/>
    </source>
</evidence>
<comment type="similarity">
    <text evidence="1 7">Belongs to the GPN-loop GTPase family.</text>
</comment>
<gene>
    <name evidence="9" type="ORF">CcCBS67573_g01216</name>
</gene>
<protein>
    <recommendedName>
        <fullName evidence="7">GPN-loop GTPase</fullName>
        <ecNumber evidence="7">3.6.5.-</ecNumber>
    </recommendedName>
</protein>
<dbReference type="GO" id="GO:0005525">
    <property type="term" value="F:GTP binding"/>
    <property type="evidence" value="ECO:0007669"/>
    <property type="project" value="UniProtKB-KW"/>
</dbReference>
<evidence type="ECO:0000256" key="8">
    <source>
        <dbReference type="SAM" id="MobiDB-lite"/>
    </source>
</evidence>
<dbReference type="InterPro" id="IPR004130">
    <property type="entry name" value="Gpn"/>
</dbReference>